<name>A0A9P7NEU8_9HYPO</name>
<evidence type="ECO:0000259" key="2">
    <source>
        <dbReference type="Pfam" id="PF25545"/>
    </source>
</evidence>
<feature type="domain" description="DUF7924" evidence="2">
    <location>
        <begin position="188"/>
        <end position="362"/>
    </location>
</feature>
<gene>
    <name evidence="3" type="ORF">E4U43_006246</name>
</gene>
<feature type="compositionally biased region" description="Low complexity" evidence="1">
    <location>
        <begin position="440"/>
        <end position="452"/>
    </location>
</feature>
<feature type="compositionally biased region" description="Basic and acidic residues" evidence="1">
    <location>
        <begin position="11"/>
        <end position="21"/>
    </location>
</feature>
<dbReference type="Pfam" id="PF25545">
    <property type="entry name" value="DUF7924"/>
    <property type="match status" value="1"/>
</dbReference>
<sequence length="470" mass="51671">MASGQIRKRPRASDHSQETDLRRKKPRFETCVSPDNFSPLFWDTLPQIKLTRRALREVDRRHSLQAHTRTESAGIVSKNLARFSRRGGPDLSRLRGYPYPPSARHNMSFETPKTVDGPAKVKKSSAYDANFETHLVHHNIYPKDHEFSDGRATPEPSGMDSLQQDLSAARASLSPSRFSESAFREFKRKNRTTSEGTLMRNAIPIIMGDANIANEGNIHFKHLESMTGEDTVAPVPDFFDGAPAGAVDKDVMRELGSKIKPSKRAGVPVVPNFFLEAKAPEGSPLVADRQACFDGANGSRGIHALQNHGTPQPVYDGIPYTFSSTYQSGHLQLYAHHLTAPDAPGGTPGYHMMQIDAWAMNGNINSFRSGATALRNARDIARRHRDRFIENANTRARAVREAHGARRARVTRRAQERGRQEDIGDGSPSQASTVPEEGATSGSTSQTSFPSSPRKSTDSAVQTCPTGPPT</sequence>
<evidence type="ECO:0000313" key="3">
    <source>
        <dbReference type="EMBL" id="KAG6014690.1"/>
    </source>
</evidence>
<proteinExistence type="predicted"/>
<comment type="caution">
    <text evidence="3">The sequence shown here is derived from an EMBL/GenBank/DDBJ whole genome shotgun (WGS) entry which is preliminary data.</text>
</comment>
<evidence type="ECO:0000313" key="4">
    <source>
        <dbReference type="Proteomes" id="UP000748025"/>
    </source>
</evidence>
<dbReference type="Proteomes" id="UP000748025">
    <property type="component" value="Unassembled WGS sequence"/>
</dbReference>
<dbReference type="InterPro" id="IPR057684">
    <property type="entry name" value="DUF7924"/>
</dbReference>
<feature type="compositionally biased region" description="Basic and acidic residues" evidence="1">
    <location>
        <begin position="413"/>
        <end position="422"/>
    </location>
</feature>
<feature type="compositionally biased region" description="Basic residues" evidence="1">
    <location>
        <begin position="1"/>
        <end position="10"/>
    </location>
</feature>
<feature type="region of interest" description="Disordered" evidence="1">
    <location>
        <begin position="399"/>
        <end position="470"/>
    </location>
</feature>
<dbReference type="EMBL" id="SRPW01000429">
    <property type="protein sequence ID" value="KAG6014690.1"/>
    <property type="molecule type" value="Genomic_DNA"/>
</dbReference>
<protein>
    <recommendedName>
        <fullName evidence="2">DUF7924 domain-containing protein</fullName>
    </recommendedName>
</protein>
<organism evidence="3 4">
    <name type="scientific">Claviceps pusilla</name>
    <dbReference type="NCBI Taxonomy" id="123648"/>
    <lineage>
        <taxon>Eukaryota</taxon>
        <taxon>Fungi</taxon>
        <taxon>Dikarya</taxon>
        <taxon>Ascomycota</taxon>
        <taxon>Pezizomycotina</taxon>
        <taxon>Sordariomycetes</taxon>
        <taxon>Hypocreomycetidae</taxon>
        <taxon>Hypocreales</taxon>
        <taxon>Clavicipitaceae</taxon>
        <taxon>Claviceps</taxon>
    </lineage>
</organism>
<accession>A0A9P7NEU8</accession>
<dbReference type="AlphaFoldDB" id="A0A9P7NEU8"/>
<evidence type="ECO:0000256" key="1">
    <source>
        <dbReference type="SAM" id="MobiDB-lite"/>
    </source>
</evidence>
<feature type="compositionally biased region" description="Polar residues" evidence="1">
    <location>
        <begin position="458"/>
        <end position="470"/>
    </location>
</feature>
<feature type="region of interest" description="Disordered" evidence="1">
    <location>
        <begin position="1"/>
        <end position="29"/>
    </location>
</feature>
<keyword evidence="4" id="KW-1185">Reference proteome</keyword>
<reference evidence="3" key="1">
    <citation type="journal article" date="2020" name="bioRxiv">
        <title>Whole genome comparisons of ergot fungi reveals the divergence and evolution of species within the genus Claviceps are the result of varying mechanisms driving genome evolution and host range expansion.</title>
        <authorList>
            <person name="Wyka S.A."/>
            <person name="Mondo S.J."/>
            <person name="Liu M."/>
            <person name="Dettman J."/>
            <person name="Nalam V."/>
            <person name="Broders K.D."/>
        </authorList>
    </citation>
    <scope>NUCLEOTIDE SEQUENCE</scope>
    <source>
        <strain evidence="3">CCC 602</strain>
    </source>
</reference>
<dbReference type="OrthoDB" id="5336565at2759"/>